<reference evidence="1" key="2">
    <citation type="journal article" date="2015" name="Data Brief">
        <title>Shoot transcriptome of the giant reed, Arundo donax.</title>
        <authorList>
            <person name="Barrero R.A."/>
            <person name="Guerrero F.D."/>
            <person name="Moolhuijzen P."/>
            <person name="Goolsby J.A."/>
            <person name="Tidwell J."/>
            <person name="Bellgard S.E."/>
            <person name="Bellgard M.I."/>
        </authorList>
    </citation>
    <scope>NUCLEOTIDE SEQUENCE</scope>
    <source>
        <tissue evidence="1">Shoot tissue taken approximately 20 cm above the soil surface</tissue>
    </source>
</reference>
<dbReference type="EMBL" id="GBRH01231483">
    <property type="protein sequence ID" value="JAD66412.1"/>
    <property type="molecule type" value="Transcribed_RNA"/>
</dbReference>
<evidence type="ECO:0000313" key="1">
    <source>
        <dbReference type="EMBL" id="JAD66412.1"/>
    </source>
</evidence>
<reference evidence="1" key="1">
    <citation type="submission" date="2014-09" db="EMBL/GenBank/DDBJ databases">
        <authorList>
            <person name="Magalhaes I.L.F."/>
            <person name="Oliveira U."/>
            <person name="Santos F.R."/>
            <person name="Vidigal T.H.D.A."/>
            <person name="Brescovit A.D."/>
            <person name="Santos A.J."/>
        </authorList>
    </citation>
    <scope>NUCLEOTIDE SEQUENCE</scope>
    <source>
        <tissue evidence="1">Shoot tissue taken approximately 20 cm above the soil surface</tissue>
    </source>
</reference>
<protein>
    <submittedName>
        <fullName evidence="1">Uncharacterized protein</fullName>
    </submittedName>
</protein>
<accession>A0A0A9C4E6</accession>
<dbReference type="AlphaFoldDB" id="A0A0A9C4E6"/>
<name>A0A0A9C4E6_ARUDO</name>
<sequence length="24" mass="2692">MVGGELLKSGQQALTQRRIFRSCL</sequence>
<proteinExistence type="predicted"/>
<organism evidence="1">
    <name type="scientific">Arundo donax</name>
    <name type="common">Giant reed</name>
    <name type="synonym">Donax arundinaceus</name>
    <dbReference type="NCBI Taxonomy" id="35708"/>
    <lineage>
        <taxon>Eukaryota</taxon>
        <taxon>Viridiplantae</taxon>
        <taxon>Streptophyta</taxon>
        <taxon>Embryophyta</taxon>
        <taxon>Tracheophyta</taxon>
        <taxon>Spermatophyta</taxon>
        <taxon>Magnoliopsida</taxon>
        <taxon>Liliopsida</taxon>
        <taxon>Poales</taxon>
        <taxon>Poaceae</taxon>
        <taxon>PACMAD clade</taxon>
        <taxon>Arundinoideae</taxon>
        <taxon>Arundineae</taxon>
        <taxon>Arundo</taxon>
    </lineage>
</organism>